<keyword evidence="1" id="KW-0028">Amino-acid biosynthesis</keyword>
<dbReference type="Gene3D" id="3.50.50.60">
    <property type="entry name" value="FAD/NAD(P)-binding domain"/>
    <property type="match status" value="2"/>
</dbReference>
<dbReference type="Gene3D" id="1.10.1060.10">
    <property type="entry name" value="Alpha-helical ferredoxin"/>
    <property type="match status" value="1"/>
</dbReference>
<feature type="domain" description="Dihydroprymidine dehydrogenase" evidence="6">
    <location>
        <begin position="24"/>
        <end position="140"/>
    </location>
</feature>
<keyword evidence="2" id="KW-0560">Oxidoreductase</keyword>
<dbReference type="InterPro" id="IPR028261">
    <property type="entry name" value="DPD_II"/>
</dbReference>
<dbReference type="PANTHER" id="PTHR43100">
    <property type="entry name" value="GLUTAMATE SYNTHASE [NADPH] SMALL CHAIN"/>
    <property type="match status" value="1"/>
</dbReference>
<protein>
    <submittedName>
        <fullName evidence="7">Glutamate synthase subunit beta</fullName>
    </submittedName>
</protein>
<feature type="domain" description="FAD/NAD(P)-binding" evidence="5">
    <location>
        <begin position="154"/>
        <end position="316"/>
    </location>
</feature>
<evidence type="ECO:0000313" key="8">
    <source>
        <dbReference type="Proteomes" id="UP001341444"/>
    </source>
</evidence>
<evidence type="ECO:0000313" key="7">
    <source>
        <dbReference type="EMBL" id="MED1204974.1"/>
    </source>
</evidence>
<comment type="caution">
    <text evidence="7">The sequence shown here is derived from an EMBL/GenBank/DDBJ whole genome shotgun (WGS) entry which is preliminary data.</text>
</comment>
<accession>A0ABU6MKZ9</accession>
<dbReference type="InterPro" id="IPR051394">
    <property type="entry name" value="Glutamate_Synthase"/>
</dbReference>
<dbReference type="Proteomes" id="UP001341444">
    <property type="component" value="Unassembled WGS sequence"/>
</dbReference>
<dbReference type="SUPFAM" id="SSF46548">
    <property type="entry name" value="alpha-helical ferredoxin"/>
    <property type="match status" value="1"/>
</dbReference>
<gene>
    <name evidence="7" type="ORF">P4T90_18160</name>
</gene>
<evidence type="ECO:0000259" key="6">
    <source>
        <dbReference type="Pfam" id="PF14691"/>
    </source>
</evidence>
<dbReference type="InterPro" id="IPR006005">
    <property type="entry name" value="Glut_synth_ssu1"/>
</dbReference>
<dbReference type="SUPFAM" id="SSF51971">
    <property type="entry name" value="Nucleotide-binding domain"/>
    <property type="match status" value="2"/>
</dbReference>
<dbReference type="PRINTS" id="PR00419">
    <property type="entry name" value="ADXRDTASE"/>
</dbReference>
<evidence type="ECO:0000259" key="5">
    <source>
        <dbReference type="Pfam" id="PF07992"/>
    </source>
</evidence>
<evidence type="ECO:0000256" key="2">
    <source>
        <dbReference type="ARBA" id="ARBA00023002"/>
    </source>
</evidence>
<dbReference type="NCBIfam" id="TIGR01317">
    <property type="entry name" value="GOGAT_sm_gam"/>
    <property type="match status" value="1"/>
</dbReference>
<comment type="pathway">
    <text evidence="4">Amino-acid biosynthesis.</text>
</comment>
<dbReference type="PANTHER" id="PTHR43100:SF1">
    <property type="entry name" value="GLUTAMATE SYNTHASE [NADPH] SMALL CHAIN"/>
    <property type="match status" value="1"/>
</dbReference>
<dbReference type="InterPro" id="IPR023753">
    <property type="entry name" value="FAD/NAD-binding_dom"/>
</dbReference>
<sequence length="481" mass="52864">MAANTNFLDIKRENFKEAPPAERVQNWLEYQKLLPAFKLQQQASRCMDCGTPFCQMGTVLQSGTSGCPLYNLIPEWNQLVNEGKWHEAYLRLAKTNNFPEFTSRACPAPCEGSCTAGLASDPVTIKSIEKAIIDKAFQEGWVTPRQPKLKTGKKIAVIGSGPAGLTAADDLNQAGHSVTIYEKADRFGGLLMYGIPNMKLDKNSVERRIELLKAEGIQFIGSTEIGKDISLEELQTAYDAVLLCIGAEKPRELSIEGSHLKGIYAAMDYLTLSTKHYLNKSEEEPAISAKGKRVVVIGGGDTGADCVATAIRQGCKSVAQFGKYGQLSTTREAHNPWPENPQVFTLDYAYEEAKDVLGEDPRQYFIQTKAFIGNENGEVAALETIPFNRFDTSDAASRIWEAELVLIAIGFEGTVSENLSAIETRSNRIKTADNSYQTNVEGVFAAGDARRGQSLIVWAMQEGKKAAQEMEEFLFNKTVLA</sequence>
<dbReference type="RefSeq" id="WP_066266290.1">
    <property type="nucleotide sequence ID" value="NZ_JARMAB010000028.1"/>
</dbReference>
<keyword evidence="8" id="KW-1185">Reference proteome</keyword>
<dbReference type="Pfam" id="PF07992">
    <property type="entry name" value="Pyr_redox_2"/>
    <property type="match status" value="2"/>
</dbReference>
<dbReference type="Pfam" id="PF14691">
    <property type="entry name" value="Fer4_20"/>
    <property type="match status" value="1"/>
</dbReference>
<dbReference type="InterPro" id="IPR009051">
    <property type="entry name" value="Helical_ferredxn"/>
</dbReference>
<evidence type="ECO:0000256" key="1">
    <source>
        <dbReference type="ARBA" id="ARBA00022605"/>
    </source>
</evidence>
<proteinExistence type="predicted"/>
<organism evidence="7 8">
    <name type="scientific">Heyndrickxia acidicola</name>
    <dbReference type="NCBI Taxonomy" id="209389"/>
    <lineage>
        <taxon>Bacteria</taxon>
        <taxon>Bacillati</taxon>
        <taxon>Bacillota</taxon>
        <taxon>Bacilli</taxon>
        <taxon>Bacillales</taxon>
        <taxon>Bacillaceae</taxon>
        <taxon>Heyndrickxia</taxon>
    </lineage>
</organism>
<keyword evidence="3" id="KW-0314">Glutamate biosynthesis</keyword>
<reference evidence="7 8" key="1">
    <citation type="submission" date="2023-03" db="EMBL/GenBank/DDBJ databases">
        <title>Bacillus Genome Sequencing.</title>
        <authorList>
            <person name="Dunlap C."/>
        </authorList>
    </citation>
    <scope>NUCLEOTIDE SEQUENCE [LARGE SCALE GENOMIC DNA]</scope>
    <source>
        <strain evidence="7 8">B-23453</strain>
    </source>
</reference>
<name>A0ABU6MKZ9_9BACI</name>
<evidence type="ECO:0000256" key="4">
    <source>
        <dbReference type="ARBA" id="ARBA00029440"/>
    </source>
</evidence>
<dbReference type="EMBL" id="JARMAB010000028">
    <property type="protein sequence ID" value="MED1204974.1"/>
    <property type="molecule type" value="Genomic_DNA"/>
</dbReference>
<evidence type="ECO:0000256" key="3">
    <source>
        <dbReference type="ARBA" id="ARBA00023164"/>
    </source>
</evidence>
<dbReference type="InterPro" id="IPR036188">
    <property type="entry name" value="FAD/NAD-bd_sf"/>
</dbReference>
<feature type="domain" description="FAD/NAD(P)-binding" evidence="5">
    <location>
        <begin position="396"/>
        <end position="463"/>
    </location>
</feature>